<sequence>MNFTAKLRILEGAVQWNLNDRETQIIKDTLTFSDKLTGTVGTDKVLTIPEDMQLSADEKELVTFYNENITKLPKWSDIVLIDELARRHMLALAKNEAGWSGKWVEAGYNLFSMKAYAAITAQHIGNRVEVVGNNGAVAAEGKSNARKIDLSAMGITVEKIDKTKIKYTLPAMDTIPEELTELGATTENGKVVLISKTPLDFHRDTIYHINGDTETRITLNKKEQSTMVVSPALSVASQRGVSKSAQGAREKFNESKTLWGSIYVMSRHKDKYPKFDAMLVQIGNRQYDAAYENLASQAQYGSKTAKKILLLIDSNPSNRDQVLQAINTYTYGSAAKNAKSINTKEYKKNRDKKTIAAENLLSPGNAASEAFFASKETHTSQHVNIFFPEQALSVSVFATPKGGTHRIDKYNGSIQVGGRPYIDGEKGATMSDVQKDNILENHKSAVEKNRAELNAYLKDIAKVDTQLTLSQYTQMLKTWEIPEVLEAQKFTMTKKPQFFEARAMINGNVCVNRVDGLAFPTFQAPKLPPQVIVVPEIATEWLGAPVGVLIATTTEAGVGIGFKKGGESAEQQPTNTVPGGTQSGEVTNVPGVPDAPIF</sequence>
<feature type="compositionally biased region" description="Polar residues" evidence="1">
    <location>
        <begin position="569"/>
        <end position="586"/>
    </location>
</feature>
<evidence type="ECO:0000256" key="1">
    <source>
        <dbReference type="SAM" id="MobiDB-lite"/>
    </source>
</evidence>
<gene>
    <name evidence="2" type="ORF">ACD_78C00311G0001</name>
</gene>
<accession>K1XXQ0</accession>
<organism evidence="2">
    <name type="scientific">uncultured bacterium</name>
    <name type="common">gcode 4</name>
    <dbReference type="NCBI Taxonomy" id="1234023"/>
    <lineage>
        <taxon>Bacteria</taxon>
        <taxon>environmental samples</taxon>
    </lineage>
</organism>
<proteinExistence type="predicted"/>
<dbReference type="AlphaFoldDB" id="K1XXQ0"/>
<dbReference type="EMBL" id="AMFJ01034311">
    <property type="protein sequence ID" value="EKD29706.1"/>
    <property type="molecule type" value="Genomic_DNA"/>
</dbReference>
<comment type="caution">
    <text evidence="2">The sequence shown here is derived from an EMBL/GenBank/DDBJ whole genome shotgun (WGS) entry which is preliminary data.</text>
</comment>
<protein>
    <submittedName>
        <fullName evidence="2">Uncharacterized protein</fullName>
    </submittedName>
</protein>
<name>K1XXQ0_9BACT</name>
<evidence type="ECO:0000313" key="2">
    <source>
        <dbReference type="EMBL" id="EKD29706.1"/>
    </source>
</evidence>
<feature type="region of interest" description="Disordered" evidence="1">
    <location>
        <begin position="564"/>
        <end position="598"/>
    </location>
</feature>
<reference evidence="2" key="1">
    <citation type="journal article" date="2012" name="Science">
        <title>Fermentation, hydrogen, and sulfur metabolism in multiple uncultivated bacterial phyla.</title>
        <authorList>
            <person name="Wrighton K.C."/>
            <person name="Thomas B.C."/>
            <person name="Sharon I."/>
            <person name="Miller C.S."/>
            <person name="Castelle C.J."/>
            <person name="VerBerkmoes N.C."/>
            <person name="Wilkins M.J."/>
            <person name="Hettich R.L."/>
            <person name="Lipton M.S."/>
            <person name="Williams K.H."/>
            <person name="Long P.E."/>
            <person name="Banfield J.F."/>
        </authorList>
    </citation>
    <scope>NUCLEOTIDE SEQUENCE [LARGE SCALE GENOMIC DNA]</scope>
</reference>